<evidence type="ECO:0000256" key="12">
    <source>
        <dbReference type="ARBA" id="ARBA00049187"/>
    </source>
</evidence>
<comment type="miscellaneous">
    <text evidence="16">The active site is a redox-active disulfide bond.</text>
</comment>
<dbReference type="EC" id="1.8.1.4" evidence="3 16"/>
<dbReference type="EMBL" id="JAPAAF010000007">
    <property type="protein sequence ID" value="MCW0482608.1"/>
    <property type="molecule type" value="Genomic_DNA"/>
</dbReference>
<evidence type="ECO:0000259" key="18">
    <source>
        <dbReference type="Pfam" id="PF07992"/>
    </source>
</evidence>
<evidence type="ECO:0000256" key="7">
    <source>
        <dbReference type="ARBA" id="ARBA00022827"/>
    </source>
</evidence>
<dbReference type="InterPro" id="IPR050151">
    <property type="entry name" value="Class-I_Pyr_Nuc-Dis_Oxidored"/>
</dbReference>
<dbReference type="AlphaFoldDB" id="A0AA41Y814"/>
<feature type="binding site" evidence="14">
    <location>
        <position position="265"/>
    </location>
    <ligand>
        <name>NAD(+)</name>
        <dbReference type="ChEBI" id="CHEBI:57540"/>
    </ligand>
</feature>
<evidence type="ECO:0000256" key="16">
    <source>
        <dbReference type="RuleBase" id="RU003692"/>
    </source>
</evidence>
<dbReference type="SUPFAM" id="SSF55424">
    <property type="entry name" value="FAD/NAD-linked reductases, dimerisation (C-terminal) domain"/>
    <property type="match status" value="1"/>
</dbReference>
<dbReference type="InterPro" id="IPR001100">
    <property type="entry name" value="Pyr_nuc-diS_OxRdtase"/>
</dbReference>
<dbReference type="RefSeq" id="WP_282591213.1">
    <property type="nucleotide sequence ID" value="NZ_JAPAAF010000007.1"/>
</dbReference>
<feature type="disulfide bond" description="Redox-active" evidence="15">
    <location>
        <begin position="42"/>
        <end position="47"/>
    </location>
</feature>
<keyword evidence="10" id="KW-1015">Disulfide bond</keyword>
<reference evidence="19" key="1">
    <citation type="submission" date="2022-10" db="EMBL/GenBank/DDBJ databases">
        <title>Gaoshiqiia sediminis gen. nov., sp. nov., isolated from coastal sediment.</title>
        <authorList>
            <person name="Yu W.X."/>
            <person name="Mu D.S."/>
            <person name="Du J.Z."/>
            <person name="Liang Y.Q."/>
        </authorList>
    </citation>
    <scope>NUCLEOTIDE SEQUENCE</scope>
    <source>
        <strain evidence="19">A06</strain>
    </source>
</reference>
<dbReference type="GO" id="GO:0004148">
    <property type="term" value="F:dihydrolipoyl dehydrogenase (NADH) activity"/>
    <property type="evidence" value="ECO:0007669"/>
    <property type="project" value="UniProtKB-EC"/>
</dbReference>
<dbReference type="PRINTS" id="PR00368">
    <property type="entry name" value="FADPNR"/>
</dbReference>
<sequence>MSNKFDIAIMGGGPAGYVAAERAGAKGLSVVIFDKRALGGVCLNEGCIPTKTLLNSAKVLEYAHEAEKYGVKVEGVGFDFKKIMARKDKVVRKLVSGVGAKMKHANAEVVMAEAVIKEKRGDVITITAEGKDYQAARLLICTGSEAAVPPIPGLDKEVVLTNREILQLKEVPESLVVIGGGVIGSEFADFFNAMGTKVTVIEMLPEILTGVDEEIAAFVRKEFTKRGIEYHLNAKVTELKGKEVIFEKDGKTQSVTGEQVLLSVGRRPNVQGIGLENIGVEFSPKGIKIDQYCRTNIPNVYAAGDITGFSLLAHTASREGEVAVNHMLGRKDVMRYNAIPGVVYTHPEVAGVGLTESAAKAQGIEVETRKLPMAYAGRFIAENEGKDGFCKVIVGKKYKEILGVHLVGGACSEMIWGACALIEAQLRVQDVEEIIFPHPTVSEIIKETIFQF</sequence>
<dbReference type="InterPro" id="IPR004099">
    <property type="entry name" value="Pyr_nucl-diS_OxRdtase_dimer"/>
</dbReference>
<dbReference type="PIRSF" id="PIRSF000350">
    <property type="entry name" value="Mercury_reductase_MerA"/>
    <property type="match status" value="1"/>
</dbReference>
<accession>A0AA41Y814</accession>
<comment type="subcellular location">
    <subcellularLocation>
        <location evidence="1">Cytoplasm</location>
    </subcellularLocation>
</comment>
<feature type="binding site" evidence="14">
    <location>
        <begin position="142"/>
        <end position="144"/>
    </location>
    <ligand>
        <name>FAD</name>
        <dbReference type="ChEBI" id="CHEBI:57692"/>
    </ligand>
</feature>
<feature type="active site" description="Proton acceptor" evidence="13">
    <location>
        <position position="438"/>
    </location>
</feature>
<feature type="domain" description="Pyridine nucleotide-disulphide oxidoreductase dimerisation" evidence="17">
    <location>
        <begin position="339"/>
        <end position="448"/>
    </location>
</feature>
<keyword evidence="9 14" id="KW-0520">NAD</keyword>
<dbReference type="FunFam" id="3.30.390.30:FF:000001">
    <property type="entry name" value="Dihydrolipoyl dehydrogenase"/>
    <property type="match status" value="1"/>
</dbReference>
<keyword evidence="6 16" id="KW-0285">Flavoprotein</keyword>
<dbReference type="GO" id="GO:0006103">
    <property type="term" value="P:2-oxoglutarate metabolic process"/>
    <property type="evidence" value="ECO:0007669"/>
    <property type="project" value="TreeGrafter"/>
</dbReference>
<comment type="cofactor">
    <cofactor evidence="14 16">
        <name>FAD</name>
        <dbReference type="ChEBI" id="CHEBI:57692"/>
    </cofactor>
    <text evidence="14 16">Binds 1 FAD per subunit.</text>
</comment>
<dbReference type="InterPro" id="IPR016156">
    <property type="entry name" value="FAD/NAD-linked_Rdtase_dimer_sf"/>
</dbReference>
<dbReference type="Gene3D" id="3.50.50.60">
    <property type="entry name" value="FAD/NAD(P)-binding domain"/>
    <property type="match status" value="2"/>
</dbReference>
<keyword evidence="14" id="KW-0547">Nucleotide-binding</keyword>
<evidence type="ECO:0000256" key="5">
    <source>
        <dbReference type="ARBA" id="ARBA00022490"/>
    </source>
</evidence>
<evidence type="ECO:0000256" key="2">
    <source>
        <dbReference type="ARBA" id="ARBA00007532"/>
    </source>
</evidence>
<comment type="caution">
    <text evidence="19">The sequence shown here is derived from an EMBL/GenBank/DDBJ whole genome shotgun (WGS) entry which is preliminary data.</text>
</comment>
<feature type="binding site" evidence="14">
    <location>
        <position position="305"/>
    </location>
    <ligand>
        <name>NAD(+)</name>
        <dbReference type="ChEBI" id="CHEBI:57540"/>
    </ligand>
</feature>
<feature type="binding site" evidence="14">
    <location>
        <position position="202"/>
    </location>
    <ligand>
        <name>NAD(+)</name>
        <dbReference type="ChEBI" id="CHEBI:57540"/>
    </ligand>
</feature>
<evidence type="ECO:0000256" key="13">
    <source>
        <dbReference type="PIRSR" id="PIRSR000350-2"/>
    </source>
</evidence>
<dbReference type="GO" id="GO:0005737">
    <property type="term" value="C:cytoplasm"/>
    <property type="evidence" value="ECO:0007669"/>
    <property type="project" value="UniProtKB-SubCell"/>
</dbReference>
<keyword evidence="8 16" id="KW-0560">Oxidoreductase</keyword>
<gene>
    <name evidence="19" type="primary">lpdA</name>
    <name evidence="19" type="ORF">N2K84_07710</name>
</gene>
<keyword evidence="20" id="KW-1185">Reference proteome</keyword>
<dbReference type="PANTHER" id="PTHR22912">
    <property type="entry name" value="DISULFIDE OXIDOREDUCTASE"/>
    <property type="match status" value="1"/>
</dbReference>
<dbReference type="InterPro" id="IPR023753">
    <property type="entry name" value="FAD/NAD-binding_dom"/>
</dbReference>
<evidence type="ECO:0000259" key="17">
    <source>
        <dbReference type="Pfam" id="PF02852"/>
    </source>
</evidence>
<dbReference type="Proteomes" id="UP001163821">
    <property type="component" value="Unassembled WGS sequence"/>
</dbReference>
<feature type="binding site" evidence="14">
    <location>
        <begin position="179"/>
        <end position="186"/>
    </location>
    <ligand>
        <name>NAD(+)</name>
        <dbReference type="ChEBI" id="CHEBI:57540"/>
    </ligand>
</feature>
<dbReference type="PANTHER" id="PTHR22912:SF217">
    <property type="entry name" value="DIHYDROLIPOYL DEHYDROGENASE"/>
    <property type="match status" value="1"/>
</dbReference>
<evidence type="ECO:0000256" key="8">
    <source>
        <dbReference type="ARBA" id="ARBA00023002"/>
    </source>
</evidence>
<dbReference type="InterPro" id="IPR006258">
    <property type="entry name" value="Lipoamide_DH"/>
</dbReference>
<evidence type="ECO:0000256" key="4">
    <source>
        <dbReference type="ARBA" id="ARBA00016961"/>
    </source>
</evidence>
<name>A0AA41Y814_9BACT</name>
<dbReference type="InterPro" id="IPR036188">
    <property type="entry name" value="FAD/NAD-bd_sf"/>
</dbReference>
<evidence type="ECO:0000256" key="15">
    <source>
        <dbReference type="PIRSR" id="PIRSR000350-4"/>
    </source>
</evidence>
<comment type="catalytic activity">
    <reaction evidence="12 16">
        <text>N(6)-[(R)-dihydrolipoyl]-L-lysyl-[protein] + NAD(+) = N(6)-[(R)-lipoyl]-L-lysyl-[protein] + NADH + H(+)</text>
        <dbReference type="Rhea" id="RHEA:15045"/>
        <dbReference type="Rhea" id="RHEA-COMP:10474"/>
        <dbReference type="Rhea" id="RHEA-COMP:10475"/>
        <dbReference type="ChEBI" id="CHEBI:15378"/>
        <dbReference type="ChEBI" id="CHEBI:57540"/>
        <dbReference type="ChEBI" id="CHEBI:57945"/>
        <dbReference type="ChEBI" id="CHEBI:83099"/>
        <dbReference type="ChEBI" id="CHEBI:83100"/>
        <dbReference type="EC" id="1.8.1.4"/>
    </reaction>
</comment>
<evidence type="ECO:0000256" key="11">
    <source>
        <dbReference type="ARBA" id="ARBA00023284"/>
    </source>
</evidence>
<dbReference type="GO" id="GO:0050660">
    <property type="term" value="F:flavin adenine dinucleotide binding"/>
    <property type="evidence" value="ECO:0007669"/>
    <property type="project" value="InterPro"/>
</dbReference>
<dbReference type="SUPFAM" id="SSF51905">
    <property type="entry name" value="FAD/NAD(P)-binding domain"/>
    <property type="match status" value="1"/>
</dbReference>
<comment type="similarity">
    <text evidence="2 16">Belongs to the class-I pyridine nucleotide-disulfide oxidoreductase family.</text>
</comment>
<evidence type="ECO:0000256" key="6">
    <source>
        <dbReference type="ARBA" id="ARBA00022630"/>
    </source>
</evidence>
<dbReference type="PROSITE" id="PS00076">
    <property type="entry name" value="PYRIDINE_REDOX_1"/>
    <property type="match status" value="1"/>
</dbReference>
<dbReference type="Gene3D" id="3.30.390.30">
    <property type="match status" value="1"/>
</dbReference>
<proteinExistence type="inferred from homology"/>
<dbReference type="Pfam" id="PF07992">
    <property type="entry name" value="Pyr_redox_2"/>
    <property type="match status" value="1"/>
</dbReference>
<evidence type="ECO:0000256" key="1">
    <source>
        <dbReference type="ARBA" id="ARBA00004496"/>
    </source>
</evidence>
<protein>
    <recommendedName>
        <fullName evidence="4 16">Dihydrolipoyl dehydrogenase</fullName>
        <ecNumber evidence="3 16">1.8.1.4</ecNumber>
    </recommendedName>
</protein>
<keyword evidence="7 14" id="KW-0274">FAD</keyword>
<keyword evidence="11 16" id="KW-0676">Redox-active center</keyword>
<feature type="binding site" evidence="14">
    <location>
        <position position="51"/>
    </location>
    <ligand>
        <name>FAD</name>
        <dbReference type="ChEBI" id="CHEBI:57692"/>
    </ligand>
</feature>
<dbReference type="InterPro" id="IPR012999">
    <property type="entry name" value="Pyr_OxRdtase_I_AS"/>
</dbReference>
<organism evidence="19 20">
    <name type="scientific">Gaoshiqia sediminis</name>
    <dbReference type="NCBI Taxonomy" id="2986998"/>
    <lineage>
        <taxon>Bacteria</taxon>
        <taxon>Pseudomonadati</taxon>
        <taxon>Bacteroidota</taxon>
        <taxon>Bacteroidia</taxon>
        <taxon>Marinilabiliales</taxon>
        <taxon>Prolixibacteraceae</taxon>
        <taxon>Gaoshiqia</taxon>
    </lineage>
</organism>
<dbReference type="Pfam" id="PF02852">
    <property type="entry name" value="Pyr_redox_dim"/>
    <property type="match status" value="1"/>
</dbReference>
<dbReference type="PRINTS" id="PR00411">
    <property type="entry name" value="PNDRDTASEI"/>
</dbReference>
<evidence type="ECO:0000313" key="19">
    <source>
        <dbReference type="EMBL" id="MCW0482608.1"/>
    </source>
</evidence>
<keyword evidence="5" id="KW-0963">Cytoplasm</keyword>
<evidence type="ECO:0000256" key="10">
    <source>
        <dbReference type="ARBA" id="ARBA00023157"/>
    </source>
</evidence>
<feature type="domain" description="FAD/NAD(P)-binding" evidence="18">
    <location>
        <begin position="5"/>
        <end position="320"/>
    </location>
</feature>
<dbReference type="NCBIfam" id="TIGR01350">
    <property type="entry name" value="lipoamide_DH"/>
    <property type="match status" value="1"/>
</dbReference>
<evidence type="ECO:0000313" key="20">
    <source>
        <dbReference type="Proteomes" id="UP001163821"/>
    </source>
</evidence>
<evidence type="ECO:0000256" key="14">
    <source>
        <dbReference type="PIRSR" id="PIRSR000350-3"/>
    </source>
</evidence>
<evidence type="ECO:0000256" key="9">
    <source>
        <dbReference type="ARBA" id="ARBA00023027"/>
    </source>
</evidence>
<evidence type="ECO:0000256" key="3">
    <source>
        <dbReference type="ARBA" id="ARBA00012608"/>
    </source>
</evidence>